<dbReference type="PANTHER" id="PTHR38657">
    <property type="entry name" value="SLR1343 PROTEIN"/>
    <property type="match status" value="1"/>
</dbReference>
<dbReference type="Gene3D" id="3.40.50.620">
    <property type="entry name" value="HUPs"/>
    <property type="match status" value="1"/>
</dbReference>
<dbReference type="Proteomes" id="UP000094795">
    <property type="component" value="Unassembled WGS sequence"/>
</dbReference>
<dbReference type="Gene3D" id="1.10.579.10">
    <property type="entry name" value="DNA Cyclobutane Dipyrimidine Photolyase, subunit A, domain 3"/>
    <property type="match status" value="1"/>
</dbReference>
<dbReference type="Pfam" id="PF04244">
    <property type="entry name" value="DPRP"/>
    <property type="match status" value="1"/>
</dbReference>
<sequence>MAEQTCLRFVLGDQLSRDLSSLADAVPGRDVIFMAEVMAEATSVRHHKKKIAFLFSAMRHFAEELRAEGFEVDYLALDADGNPGSFGAALAEAVSRTGASRVVMTEPSELRVLDAARSWREELAADLEIRADSRFLASHEDFVSWAVDDRGAQPKSLRMEYFYREMRRRTGYLMVDGEPEGGQWNFDSQNRKPLAGDVKIPERPRYPPDAVTKEVLELVGDRFATHFGDLDPFDHPVTRADAKDYLDWFIAKALPGFGDWQDAMKEGEPLLFHSHLSALINCGLLDPRECCDAAVKAHAAGRAPLNAVEGFVRQIIGWREFIRGVYWLKMPDYAHANALEATRPLPGFFWTGETRMNCLHQAISETKAHAYAHHIQRLMVLGNFCLLAGIDPAEVQEWFLVVYHDAYEWVEMPNVVGMALYADGGFLASKPYAASGAYIDRMSDYCAGCRFDVKKKAGEEACPFNYLYWDFLMRNERQLRQNHRMGVIMGSLGKMTPDRIEEIKADSARFLDSAEMAGWSGT</sequence>
<dbReference type="PANTHER" id="PTHR38657:SF1">
    <property type="entry name" value="SLR1343 PROTEIN"/>
    <property type="match status" value="1"/>
</dbReference>
<dbReference type="RefSeq" id="WP_066175367.1">
    <property type="nucleotide sequence ID" value="NZ_LQZT01000003.1"/>
</dbReference>
<gene>
    <name evidence="1" type="ORF">AWJ14_20930</name>
</gene>
<dbReference type="InterPro" id="IPR014729">
    <property type="entry name" value="Rossmann-like_a/b/a_fold"/>
</dbReference>
<organism evidence="1 2">
    <name type="scientific">Hoeflea olei</name>
    <dbReference type="NCBI Taxonomy" id="1480615"/>
    <lineage>
        <taxon>Bacteria</taxon>
        <taxon>Pseudomonadati</taxon>
        <taxon>Pseudomonadota</taxon>
        <taxon>Alphaproteobacteria</taxon>
        <taxon>Hyphomicrobiales</taxon>
        <taxon>Rhizobiaceae</taxon>
        <taxon>Hoeflea</taxon>
    </lineage>
</organism>
<evidence type="ECO:0000313" key="1">
    <source>
        <dbReference type="EMBL" id="OCW58849.1"/>
    </source>
</evidence>
<dbReference type="InterPro" id="IPR052551">
    <property type="entry name" value="UV-DNA_repair_photolyase"/>
</dbReference>
<comment type="caution">
    <text evidence="1">The sequence shown here is derived from an EMBL/GenBank/DDBJ whole genome shotgun (WGS) entry which is preliminary data.</text>
</comment>
<reference evidence="1 2" key="1">
    <citation type="submission" date="2015-12" db="EMBL/GenBank/DDBJ databases">
        <authorList>
            <person name="Shamseldin A."/>
            <person name="Moawad H."/>
            <person name="Abd El-Rahim W.M."/>
            <person name="Sadowsky M.J."/>
        </authorList>
    </citation>
    <scope>NUCLEOTIDE SEQUENCE [LARGE SCALE GENOMIC DNA]</scope>
    <source>
        <strain evidence="1 2">JC234</strain>
    </source>
</reference>
<dbReference type="STRING" id="1480615.AWJ14_20930"/>
<dbReference type="InterPro" id="IPR007357">
    <property type="entry name" value="PhrB-like"/>
</dbReference>
<dbReference type="Gene3D" id="1.10.10.1710">
    <property type="entry name" value="Deoxyribodipyrimidine photolyase-related"/>
    <property type="match status" value="1"/>
</dbReference>
<dbReference type="EMBL" id="LQZT01000003">
    <property type="protein sequence ID" value="OCW58849.1"/>
    <property type="molecule type" value="Genomic_DNA"/>
</dbReference>
<proteinExistence type="predicted"/>
<evidence type="ECO:0000313" key="2">
    <source>
        <dbReference type="Proteomes" id="UP000094795"/>
    </source>
</evidence>
<dbReference type="InterPro" id="IPR036134">
    <property type="entry name" value="Crypto/Photolyase_FAD-like_sf"/>
</dbReference>
<dbReference type="AlphaFoldDB" id="A0A1C1YZJ6"/>
<dbReference type="OrthoDB" id="5288100at2"/>
<name>A0A1C1YZJ6_9HYPH</name>
<keyword evidence="1" id="KW-0456">Lyase</keyword>
<dbReference type="SUPFAM" id="SSF48173">
    <property type="entry name" value="Cryptochrome/photolyase FAD-binding domain"/>
    <property type="match status" value="1"/>
</dbReference>
<accession>A0A1C1YZJ6</accession>
<dbReference type="Gene3D" id="1.25.40.80">
    <property type="match status" value="1"/>
</dbReference>
<dbReference type="GO" id="GO:0016829">
    <property type="term" value="F:lyase activity"/>
    <property type="evidence" value="ECO:0007669"/>
    <property type="project" value="UniProtKB-KW"/>
</dbReference>
<keyword evidence="2" id="KW-1185">Reference proteome</keyword>
<protein>
    <submittedName>
        <fullName evidence="1">Deoxyribodipyrimidine photolyase</fullName>
    </submittedName>
</protein>